<name>I4D903_DESAJ</name>
<dbReference type="EMBL" id="CP003639">
    <property type="protein sequence ID" value="AFM42277.1"/>
    <property type="molecule type" value="Genomic_DNA"/>
</dbReference>
<dbReference type="PROSITE" id="PS51257">
    <property type="entry name" value="PROKAR_LIPOPROTEIN"/>
    <property type="match status" value="1"/>
</dbReference>
<dbReference type="AlphaFoldDB" id="I4D903"/>
<sequence length="94" mass="9884">MKRISAGIAIMTIFLLGTSSIACAKTTSLHQTKAAAAKVTSHQIKTNASKGVKKVAKTVKSTKLAKSTKLTKTTKSVKPSAAKLKVKKTTARND</sequence>
<organism evidence="3 4">
    <name type="scientific">Desulfosporosinus acidiphilus (strain DSM 22704 / JCM 16185 / SJ4)</name>
    <dbReference type="NCBI Taxonomy" id="646529"/>
    <lineage>
        <taxon>Bacteria</taxon>
        <taxon>Bacillati</taxon>
        <taxon>Bacillota</taxon>
        <taxon>Clostridia</taxon>
        <taxon>Eubacteriales</taxon>
        <taxon>Desulfitobacteriaceae</taxon>
        <taxon>Desulfosporosinus</taxon>
    </lineage>
</organism>
<keyword evidence="2" id="KW-0732">Signal</keyword>
<feature type="chain" id="PRO_5003688721" description="Lipoprotein" evidence="2">
    <location>
        <begin position="25"/>
        <end position="94"/>
    </location>
</feature>
<proteinExistence type="predicted"/>
<evidence type="ECO:0008006" key="5">
    <source>
        <dbReference type="Google" id="ProtNLM"/>
    </source>
</evidence>
<gene>
    <name evidence="3" type="ordered locus">Desaci_3383</name>
</gene>
<accession>I4D903</accession>
<evidence type="ECO:0000256" key="1">
    <source>
        <dbReference type="SAM" id="MobiDB-lite"/>
    </source>
</evidence>
<dbReference type="STRING" id="646529.Desaci_3383"/>
<feature type="compositionally biased region" description="Basic residues" evidence="1">
    <location>
        <begin position="84"/>
        <end position="94"/>
    </location>
</feature>
<feature type="signal peptide" evidence="2">
    <location>
        <begin position="1"/>
        <end position="24"/>
    </location>
</feature>
<reference evidence="3 4" key="1">
    <citation type="journal article" date="2012" name="J. Bacteriol.">
        <title>Complete genome sequences of Desulfosporosinus orientis DSM765T, Desulfosporosinus youngiae DSM17734T, Desulfosporosinus meridiei DSM13257T, and Desulfosporosinus acidiphilus DSM22704T.</title>
        <authorList>
            <person name="Pester M."/>
            <person name="Brambilla E."/>
            <person name="Alazard D."/>
            <person name="Rattei T."/>
            <person name="Weinmaier T."/>
            <person name="Han J."/>
            <person name="Lucas S."/>
            <person name="Lapidus A."/>
            <person name="Cheng J.F."/>
            <person name="Goodwin L."/>
            <person name="Pitluck S."/>
            <person name="Peters L."/>
            <person name="Ovchinnikova G."/>
            <person name="Teshima H."/>
            <person name="Detter J.C."/>
            <person name="Han C.S."/>
            <person name="Tapia R."/>
            <person name="Land M.L."/>
            <person name="Hauser L."/>
            <person name="Kyrpides N.C."/>
            <person name="Ivanova N.N."/>
            <person name="Pagani I."/>
            <person name="Huntmann M."/>
            <person name="Wei C.L."/>
            <person name="Davenport K.W."/>
            <person name="Daligault H."/>
            <person name="Chain P.S."/>
            <person name="Chen A."/>
            <person name="Mavromatis K."/>
            <person name="Markowitz V."/>
            <person name="Szeto E."/>
            <person name="Mikhailova N."/>
            <person name="Pati A."/>
            <person name="Wagner M."/>
            <person name="Woyke T."/>
            <person name="Ollivier B."/>
            <person name="Klenk H.P."/>
            <person name="Spring S."/>
            <person name="Loy A."/>
        </authorList>
    </citation>
    <scope>NUCLEOTIDE SEQUENCE [LARGE SCALE GENOMIC DNA]</scope>
    <source>
        <strain evidence="4">DSM 22704 / JCM 16185 / SJ4</strain>
    </source>
</reference>
<dbReference type="RefSeq" id="WP_014828266.1">
    <property type="nucleotide sequence ID" value="NC_018068.1"/>
</dbReference>
<evidence type="ECO:0000313" key="4">
    <source>
        <dbReference type="Proteomes" id="UP000002892"/>
    </source>
</evidence>
<protein>
    <recommendedName>
        <fullName evidence="5">Lipoprotein</fullName>
    </recommendedName>
</protein>
<dbReference type="HOGENOM" id="CLU_2381441_0_0_9"/>
<evidence type="ECO:0000256" key="2">
    <source>
        <dbReference type="SAM" id="SignalP"/>
    </source>
</evidence>
<keyword evidence="4" id="KW-1185">Reference proteome</keyword>
<dbReference type="KEGG" id="dai:Desaci_3383"/>
<feature type="region of interest" description="Disordered" evidence="1">
    <location>
        <begin position="70"/>
        <end position="94"/>
    </location>
</feature>
<dbReference type="Proteomes" id="UP000002892">
    <property type="component" value="Chromosome"/>
</dbReference>
<evidence type="ECO:0000313" key="3">
    <source>
        <dbReference type="EMBL" id="AFM42277.1"/>
    </source>
</evidence>